<dbReference type="EMBL" id="CM017326">
    <property type="protein sequence ID" value="KAE8075628.1"/>
    <property type="molecule type" value="Genomic_DNA"/>
</dbReference>
<keyword evidence="3" id="KW-1185">Reference proteome</keyword>
<dbReference type="AlphaFoldDB" id="A0A5N6RC34"/>
<feature type="compositionally biased region" description="Low complexity" evidence="1">
    <location>
        <begin position="63"/>
        <end position="77"/>
    </location>
</feature>
<evidence type="ECO:0000313" key="2">
    <source>
        <dbReference type="EMBL" id="KAE8075628.1"/>
    </source>
</evidence>
<gene>
    <name evidence="2" type="ORF">FH972_014324</name>
</gene>
<name>A0A5N6RC34_9ROSI</name>
<evidence type="ECO:0000313" key="3">
    <source>
        <dbReference type="Proteomes" id="UP000327013"/>
    </source>
</evidence>
<feature type="compositionally biased region" description="Low complexity" evidence="1">
    <location>
        <begin position="46"/>
        <end position="56"/>
    </location>
</feature>
<reference evidence="2 3" key="1">
    <citation type="submission" date="2019-06" db="EMBL/GenBank/DDBJ databases">
        <title>A chromosomal-level reference genome of Carpinus fangiana (Coryloideae, Betulaceae).</title>
        <authorList>
            <person name="Yang X."/>
            <person name="Wang Z."/>
            <person name="Zhang L."/>
            <person name="Hao G."/>
            <person name="Liu J."/>
            <person name="Yang Y."/>
        </authorList>
    </citation>
    <scope>NUCLEOTIDE SEQUENCE [LARGE SCALE GENOMIC DNA]</scope>
    <source>
        <strain evidence="2">Cfa_2016G</strain>
        <tissue evidence="2">Leaf</tissue>
    </source>
</reference>
<dbReference type="Proteomes" id="UP000327013">
    <property type="component" value="Chromosome 6"/>
</dbReference>
<accession>A0A5N6RC34</accession>
<organism evidence="2 3">
    <name type="scientific">Carpinus fangiana</name>
    <dbReference type="NCBI Taxonomy" id="176857"/>
    <lineage>
        <taxon>Eukaryota</taxon>
        <taxon>Viridiplantae</taxon>
        <taxon>Streptophyta</taxon>
        <taxon>Embryophyta</taxon>
        <taxon>Tracheophyta</taxon>
        <taxon>Spermatophyta</taxon>
        <taxon>Magnoliopsida</taxon>
        <taxon>eudicotyledons</taxon>
        <taxon>Gunneridae</taxon>
        <taxon>Pentapetalae</taxon>
        <taxon>rosids</taxon>
        <taxon>fabids</taxon>
        <taxon>Fagales</taxon>
        <taxon>Betulaceae</taxon>
        <taxon>Carpinus</taxon>
    </lineage>
</organism>
<sequence length="103" mass="10847">MCATVTFEHVEFNSSPTPSIPSLPPQSSSSTVRFYRALLLRQPSPCALRSARSSAPSTPPAPSSSSAVSAAERSPPSTSRPILVPIRSPCSPIARRGSRSHCT</sequence>
<proteinExistence type="predicted"/>
<evidence type="ECO:0000256" key="1">
    <source>
        <dbReference type="SAM" id="MobiDB-lite"/>
    </source>
</evidence>
<feature type="region of interest" description="Disordered" evidence="1">
    <location>
        <begin position="46"/>
        <end position="103"/>
    </location>
</feature>
<protein>
    <submittedName>
        <fullName evidence="2">Uncharacterized protein</fullName>
    </submittedName>
</protein>